<evidence type="ECO:0000313" key="1">
    <source>
        <dbReference type="EMBL" id="KAJ1172055.1"/>
    </source>
</evidence>
<keyword evidence="2" id="KW-1185">Reference proteome</keyword>
<comment type="caution">
    <text evidence="1">The sequence shown here is derived from an EMBL/GenBank/DDBJ whole genome shotgun (WGS) entry which is preliminary data.</text>
</comment>
<organism evidence="1 2">
    <name type="scientific">Pleurodeles waltl</name>
    <name type="common">Iberian ribbed newt</name>
    <dbReference type="NCBI Taxonomy" id="8319"/>
    <lineage>
        <taxon>Eukaryota</taxon>
        <taxon>Metazoa</taxon>
        <taxon>Chordata</taxon>
        <taxon>Craniata</taxon>
        <taxon>Vertebrata</taxon>
        <taxon>Euteleostomi</taxon>
        <taxon>Amphibia</taxon>
        <taxon>Batrachia</taxon>
        <taxon>Caudata</taxon>
        <taxon>Salamandroidea</taxon>
        <taxon>Salamandridae</taxon>
        <taxon>Pleurodelinae</taxon>
        <taxon>Pleurodeles</taxon>
    </lineage>
</organism>
<dbReference type="EMBL" id="JANPWB010000007">
    <property type="protein sequence ID" value="KAJ1172055.1"/>
    <property type="molecule type" value="Genomic_DNA"/>
</dbReference>
<dbReference type="Proteomes" id="UP001066276">
    <property type="component" value="Chromosome 4_1"/>
</dbReference>
<evidence type="ECO:0000313" key="2">
    <source>
        <dbReference type="Proteomes" id="UP001066276"/>
    </source>
</evidence>
<proteinExistence type="predicted"/>
<protein>
    <submittedName>
        <fullName evidence="1">Uncharacterized protein</fullName>
    </submittedName>
</protein>
<accession>A0AAV7T6P2</accession>
<gene>
    <name evidence="1" type="ORF">NDU88_003907</name>
</gene>
<dbReference type="AlphaFoldDB" id="A0AAV7T6P2"/>
<name>A0AAV7T6P2_PLEWA</name>
<sequence>MLITSTYQSSHSELLEEWSSLMAATSKNMLGRLSRNAAIYLEEVTYEIRKLKDLFNKHSSKEEIKQFMAEMEKRPSKYEEEIEAKKKRKFLRDKINYTTGRILTFRYTQAQGPV</sequence>
<reference evidence="1" key="1">
    <citation type="journal article" date="2022" name="bioRxiv">
        <title>Sequencing and chromosome-scale assembly of the giantPleurodeles waltlgenome.</title>
        <authorList>
            <person name="Brown T."/>
            <person name="Elewa A."/>
            <person name="Iarovenko S."/>
            <person name="Subramanian E."/>
            <person name="Araus A.J."/>
            <person name="Petzold A."/>
            <person name="Susuki M."/>
            <person name="Suzuki K.-i.T."/>
            <person name="Hayashi T."/>
            <person name="Toyoda A."/>
            <person name="Oliveira C."/>
            <person name="Osipova E."/>
            <person name="Leigh N.D."/>
            <person name="Simon A."/>
            <person name="Yun M.H."/>
        </authorList>
    </citation>
    <scope>NUCLEOTIDE SEQUENCE</scope>
    <source>
        <strain evidence="1">20211129_DDA</strain>
        <tissue evidence="1">Liver</tissue>
    </source>
</reference>